<evidence type="ECO:0000256" key="1">
    <source>
        <dbReference type="SAM" id="MobiDB-lite"/>
    </source>
</evidence>
<dbReference type="AlphaFoldDB" id="A0A0S4IN61"/>
<feature type="non-terminal residue" evidence="2">
    <location>
        <position position="69"/>
    </location>
</feature>
<evidence type="ECO:0000313" key="2">
    <source>
        <dbReference type="EMBL" id="CUE75639.1"/>
    </source>
</evidence>
<feature type="region of interest" description="Disordered" evidence="1">
    <location>
        <begin position="1"/>
        <end position="29"/>
    </location>
</feature>
<dbReference type="Proteomes" id="UP000051952">
    <property type="component" value="Unassembled WGS sequence"/>
</dbReference>
<proteinExistence type="predicted"/>
<keyword evidence="3" id="KW-1185">Reference proteome</keyword>
<reference evidence="3" key="1">
    <citation type="submission" date="2015-09" db="EMBL/GenBank/DDBJ databases">
        <authorList>
            <consortium name="Pathogen Informatics"/>
        </authorList>
    </citation>
    <scope>NUCLEOTIDE SEQUENCE [LARGE SCALE GENOMIC DNA]</scope>
    <source>
        <strain evidence="3">Lake Konstanz</strain>
    </source>
</reference>
<dbReference type="EMBL" id="CYKH01000179">
    <property type="protein sequence ID" value="CUE75639.1"/>
    <property type="molecule type" value="Genomic_DNA"/>
</dbReference>
<protein>
    <submittedName>
        <fullName evidence="2">Uncharacterized protein</fullName>
    </submittedName>
</protein>
<name>A0A0S4IN61_BODSA</name>
<organism evidence="2 3">
    <name type="scientific">Bodo saltans</name>
    <name type="common">Flagellated protozoan</name>
    <dbReference type="NCBI Taxonomy" id="75058"/>
    <lineage>
        <taxon>Eukaryota</taxon>
        <taxon>Discoba</taxon>
        <taxon>Euglenozoa</taxon>
        <taxon>Kinetoplastea</taxon>
        <taxon>Metakinetoplastina</taxon>
        <taxon>Eubodonida</taxon>
        <taxon>Bodonidae</taxon>
        <taxon>Bodo</taxon>
    </lineage>
</organism>
<gene>
    <name evidence="2" type="ORF">BSAL_56035</name>
</gene>
<accession>A0A0S4IN61</accession>
<sequence>MSFGTVSTVHSKRQIHPERKYMTSAGESMKRAETTSMILGDLLEGCAPHDFVRNGEDTPADQNIAMKHL</sequence>
<evidence type="ECO:0000313" key="3">
    <source>
        <dbReference type="Proteomes" id="UP000051952"/>
    </source>
</evidence>
<dbReference type="VEuPathDB" id="TriTrypDB:BSAL_56035"/>